<keyword evidence="1" id="KW-0418">Kinase</keyword>
<dbReference type="InterPro" id="IPR036890">
    <property type="entry name" value="HATPase_C_sf"/>
</dbReference>
<keyword evidence="1" id="KW-0723">Serine/threonine-protein kinase</keyword>
<dbReference type="RefSeq" id="WP_073783401.1">
    <property type="nucleotide sequence ID" value="NZ_LFBV01000001.1"/>
</dbReference>
<organism evidence="3 4">
    <name type="scientific">Streptomyces uncialis</name>
    <dbReference type="NCBI Taxonomy" id="1048205"/>
    <lineage>
        <taxon>Bacteria</taxon>
        <taxon>Bacillati</taxon>
        <taxon>Actinomycetota</taxon>
        <taxon>Actinomycetes</taxon>
        <taxon>Kitasatosporales</taxon>
        <taxon>Streptomycetaceae</taxon>
        <taxon>Streptomyces</taxon>
    </lineage>
</organism>
<dbReference type="PANTHER" id="PTHR35526:SF3">
    <property type="entry name" value="ANTI-SIGMA-F FACTOR RSBW"/>
    <property type="match status" value="1"/>
</dbReference>
<evidence type="ECO:0000259" key="2">
    <source>
        <dbReference type="Pfam" id="PF13581"/>
    </source>
</evidence>
<dbReference type="EMBL" id="LFBV01000001">
    <property type="protein sequence ID" value="OKH95791.1"/>
    <property type="molecule type" value="Genomic_DNA"/>
</dbReference>
<keyword evidence="1" id="KW-0808">Transferase</keyword>
<proteinExistence type="predicted"/>
<reference evidence="3 4" key="1">
    <citation type="submission" date="2015-06" db="EMBL/GenBank/DDBJ databases">
        <title>Cloning and characterization of the uncialamcin biosynthetic gene cluster.</title>
        <authorList>
            <person name="Yan X."/>
            <person name="Huang T."/>
            <person name="Ge H."/>
            <person name="Shen B."/>
        </authorList>
    </citation>
    <scope>NUCLEOTIDE SEQUENCE [LARGE SCALE GENOMIC DNA]</scope>
    <source>
        <strain evidence="3 4">DCA2648</strain>
    </source>
</reference>
<dbReference type="AlphaFoldDB" id="A0A1Q4VD72"/>
<dbReference type="SUPFAM" id="SSF55874">
    <property type="entry name" value="ATPase domain of HSP90 chaperone/DNA topoisomerase II/histidine kinase"/>
    <property type="match status" value="1"/>
</dbReference>
<dbReference type="STRING" id="1048205.AB852_03300"/>
<dbReference type="CDD" id="cd16936">
    <property type="entry name" value="HATPase_RsbW-like"/>
    <property type="match status" value="1"/>
</dbReference>
<sequence>MRTAAFRTMAIGASSYSRTMTCEPSAPGEARRLVAAAMETWGLRDLSCDAQQIVSELVANVVAHTDCSTLHLEVRRGESGGVRIEVGDRSRTAPEPQQAGACSESGRGLLMIEALSFRWGCDRSRRGKVVWAELKPTEKQPT</sequence>
<keyword evidence="4" id="KW-1185">Reference proteome</keyword>
<dbReference type="InterPro" id="IPR050267">
    <property type="entry name" value="Anti-sigma-factor_SerPK"/>
</dbReference>
<dbReference type="Pfam" id="PF13581">
    <property type="entry name" value="HATPase_c_2"/>
    <property type="match status" value="1"/>
</dbReference>
<comment type="caution">
    <text evidence="3">The sequence shown here is derived from an EMBL/GenBank/DDBJ whole genome shotgun (WGS) entry which is preliminary data.</text>
</comment>
<accession>A0A1Q4VD72</accession>
<dbReference type="Gene3D" id="3.30.565.10">
    <property type="entry name" value="Histidine kinase-like ATPase, C-terminal domain"/>
    <property type="match status" value="1"/>
</dbReference>
<gene>
    <name evidence="3" type="ORF">AB852_03300</name>
</gene>
<dbReference type="InterPro" id="IPR003594">
    <property type="entry name" value="HATPase_dom"/>
</dbReference>
<dbReference type="Proteomes" id="UP000186455">
    <property type="component" value="Unassembled WGS sequence"/>
</dbReference>
<evidence type="ECO:0000313" key="4">
    <source>
        <dbReference type="Proteomes" id="UP000186455"/>
    </source>
</evidence>
<protein>
    <recommendedName>
        <fullName evidence="2">Histidine kinase/HSP90-like ATPase domain-containing protein</fullName>
    </recommendedName>
</protein>
<feature type="domain" description="Histidine kinase/HSP90-like ATPase" evidence="2">
    <location>
        <begin position="26"/>
        <end position="132"/>
    </location>
</feature>
<name>A0A1Q4VD72_9ACTN</name>
<evidence type="ECO:0000256" key="1">
    <source>
        <dbReference type="ARBA" id="ARBA00022527"/>
    </source>
</evidence>
<dbReference type="PANTHER" id="PTHR35526">
    <property type="entry name" value="ANTI-SIGMA-F FACTOR RSBW-RELATED"/>
    <property type="match status" value="1"/>
</dbReference>
<evidence type="ECO:0000313" key="3">
    <source>
        <dbReference type="EMBL" id="OKH95791.1"/>
    </source>
</evidence>
<dbReference type="GO" id="GO:0004674">
    <property type="term" value="F:protein serine/threonine kinase activity"/>
    <property type="evidence" value="ECO:0007669"/>
    <property type="project" value="UniProtKB-KW"/>
</dbReference>